<gene>
    <name evidence="5" type="ORF">GCM10023340_09100</name>
</gene>
<reference evidence="6" key="1">
    <citation type="journal article" date="2019" name="Int. J. Syst. Evol. Microbiol.">
        <title>The Global Catalogue of Microorganisms (GCM) 10K type strain sequencing project: providing services to taxonomists for standard genome sequencing and annotation.</title>
        <authorList>
            <consortium name="The Broad Institute Genomics Platform"/>
            <consortium name="The Broad Institute Genome Sequencing Center for Infectious Disease"/>
            <person name="Wu L."/>
            <person name="Ma J."/>
        </authorList>
    </citation>
    <scope>NUCLEOTIDE SEQUENCE [LARGE SCALE GENOMIC DNA]</scope>
    <source>
        <strain evidence="6">JCM 18459</strain>
    </source>
</reference>
<dbReference type="SUPFAM" id="SSF143968">
    <property type="entry name" value="UbiD C-terminal domain-like"/>
    <property type="match status" value="1"/>
</dbReference>
<organism evidence="5 6">
    <name type="scientific">Nocardioides marinquilinus</name>
    <dbReference type="NCBI Taxonomy" id="1210400"/>
    <lineage>
        <taxon>Bacteria</taxon>
        <taxon>Bacillati</taxon>
        <taxon>Actinomycetota</taxon>
        <taxon>Actinomycetes</taxon>
        <taxon>Propionibacteriales</taxon>
        <taxon>Nocardioidaceae</taxon>
        <taxon>Nocardioides</taxon>
    </lineage>
</organism>
<comment type="similarity">
    <text evidence="1">Belongs to the UbiD family.</text>
</comment>
<dbReference type="InterPro" id="IPR002830">
    <property type="entry name" value="UbiD"/>
</dbReference>
<evidence type="ECO:0000259" key="4">
    <source>
        <dbReference type="Pfam" id="PF20696"/>
    </source>
</evidence>
<dbReference type="InterPro" id="IPR048304">
    <property type="entry name" value="UbiD_Rift_dom"/>
</dbReference>
<evidence type="ECO:0000313" key="5">
    <source>
        <dbReference type="EMBL" id="GAA5143527.1"/>
    </source>
</evidence>
<keyword evidence="6" id="KW-1185">Reference proteome</keyword>
<sequence length="491" mass="52930">MTARPETGGTGGTGGKDLRSFLADVVAHDDGGLVRVTSPVDPRFGVTAHGARLEKAGRYPALWFDDVKGSELACVTNTVATHERMALALGVEPDDLLRASDRLEGLQPHPPVEVDRADAPVKHTIWRDDEVDLAKLPIPVHNELDGGPYLTAGVSIMRDPWSGAINAGIYRHHVYDARRMGVWFFGSHHGGVIARRYAEKGEPCPIAIAVGHHPGFLMGAVSRVPGIGGEYDAAGAFMREPVEVVRAETSDLLVPARAEIVIEGFILPGETEEEGPFAEWPGHYVGGGPKPFLRVDAVTMREGAIWQDIQASGREHRLMGALPRISSIHANVAKVVPDLKAVNVPVHTRMHCYLSIDKQSDSDPTRAAFAALNTEPENLRMIVVVDDDIDVYDHEEVSWAVGTRFDATTDLQVVPTWNGPGGLLPTTWEYDAEGGRTARMSSAVIIDATKPAPPVVFPTRARVPVDEVAAVDLGAHVPVAAGDELPWEAAR</sequence>
<dbReference type="SUPFAM" id="SSF50475">
    <property type="entry name" value="FMN-binding split barrel"/>
    <property type="match status" value="1"/>
</dbReference>
<comment type="caution">
    <text evidence="5">The sequence shown here is derived from an EMBL/GenBank/DDBJ whole genome shotgun (WGS) entry which is preliminary data.</text>
</comment>
<dbReference type="EMBL" id="BAABKG010000001">
    <property type="protein sequence ID" value="GAA5143527.1"/>
    <property type="molecule type" value="Genomic_DNA"/>
</dbReference>
<evidence type="ECO:0000259" key="2">
    <source>
        <dbReference type="Pfam" id="PF01977"/>
    </source>
</evidence>
<proteinExistence type="inferred from homology"/>
<evidence type="ECO:0000313" key="6">
    <source>
        <dbReference type="Proteomes" id="UP001500221"/>
    </source>
</evidence>
<dbReference type="Gene3D" id="3.40.1670.10">
    <property type="entry name" value="UbiD C-terminal domain-like"/>
    <property type="match status" value="1"/>
</dbReference>
<dbReference type="Pfam" id="PF20695">
    <property type="entry name" value="UbiD_N"/>
    <property type="match status" value="1"/>
</dbReference>
<dbReference type="Pfam" id="PF20696">
    <property type="entry name" value="UbiD_C"/>
    <property type="match status" value="1"/>
</dbReference>
<dbReference type="Pfam" id="PF01977">
    <property type="entry name" value="UbiD"/>
    <property type="match status" value="1"/>
</dbReference>
<dbReference type="PANTHER" id="PTHR30108:SF21">
    <property type="entry name" value="4-HYDROXYBENZOATE DECARBOXYLASE"/>
    <property type="match status" value="1"/>
</dbReference>
<feature type="domain" description="3-octaprenyl-4-hydroxybenzoate carboxy-lyase-like C-terminal" evidence="4">
    <location>
        <begin position="319"/>
        <end position="416"/>
    </location>
</feature>
<dbReference type="NCBIfam" id="TIGR00148">
    <property type="entry name" value="UbiD family decarboxylase"/>
    <property type="match status" value="1"/>
</dbReference>
<dbReference type="InterPro" id="IPR049383">
    <property type="entry name" value="UbiD-like_N"/>
</dbReference>
<feature type="domain" description="3-octaprenyl-4-hydroxybenzoate carboxy-lyase-like N-terminal" evidence="3">
    <location>
        <begin position="30"/>
        <end position="98"/>
    </location>
</feature>
<dbReference type="PANTHER" id="PTHR30108">
    <property type="entry name" value="3-OCTAPRENYL-4-HYDROXYBENZOATE CARBOXY-LYASE-RELATED"/>
    <property type="match status" value="1"/>
</dbReference>
<name>A0ABP9PAS7_9ACTN</name>
<evidence type="ECO:0000256" key="1">
    <source>
        <dbReference type="ARBA" id="ARBA00010021"/>
    </source>
</evidence>
<protein>
    <submittedName>
        <fullName evidence="5">UbiD family decarboxylase</fullName>
    </submittedName>
</protein>
<dbReference type="InterPro" id="IPR049381">
    <property type="entry name" value="UbiD-like_C"/>
</dbReference>
<evidence type="ECO:0000259" key="3">
    <source>
        <dbReference type="Pfam" id="PF20695"/>
    </source>
</evidence>
<dbReference type="RefSeq" id="WP_345454973.1">
    <property type="nucleotide sequence ID" value="NZ_BAABKG010000001.1"/>
</dbReference>
<accession>A0ABP9PAS7</accession>
<dbReference type="Proteomes" id="UP001500221">
    <property type="component" value="Unassembled WGS sequence"/>
</dbReference>
<feature type="domain" description="3-octaprenyl-4-hydroxybenzoate carboxy-lyase-like Rift-related" evidence="2">
    <location>
        <begin position="113"/>
        <end position="309"/>
    </location>
</feature>